<dbReference type="EMBL" id="JH159152">
    <property type="protein sequence ID" value="EGZ23696.1"/>
    <property type="molecule type" value="Genomic_DNA"/>
</dbReference>
<dbReference type="OMA" id="GYSASWQ"/>
<feature type="region of interest" description="Disordered" evidence="1">
    <location>
        <begin position="198"/>
        <end position="315"/>
    </location>
</feature>
<dbReference type="Proteomes" id="UP000002640">
    <property type="component" value="Unassembled WGS sequence"/>
</dbReference>
<feature type="compositionally biased region" description="Acidic residues" evidence="1">
    <location>
        <begin position="42"/>
        <end position="55"/>
    </location>
</feature>
<feature type="region of interest" description="Disordered" evidence="1">
    <location>
        <begin position="1"/>
        <end position="66"/>
    </location>
</feature>
<feature type="compositionally biased region" description="Low complexity" evidence="1">
    <location>
        <begin position="343"/>
        <end position="357"/>
    </location>
</feature>
<proteinExistence type="predicted"/>
<reference evidence="2 3" key="1">
    <citation type="journal article" date="2006" name="Science">
        <title>Phytophthora genome sequences uncover evolutionary origins and mechanisms of pathogenesis.</title>
        <authorList>
            <person name="Tyler B.M."/>
            <person name="Tripathy S."/>
            <person name="Zhang X."/>
            <person name="Dehal P."/>
            <person name="Jiang R.H."/>
            <person name="Aerts A."/>
            <person name="Arredondo F.D."/>
            <person name="Baxter L."/>
            <person name="Bensasson D."/>
            <person name="Beynon J.L."/>
            <person name="Chapman J."/>
            <person name="Damasceno C.M."/>
            <person name="Dorrance A.E."/>
            <person name="Dou D."/>
            <person name="Dickerman A.W."/>
            <person name="Dubchak I.L."/>
            <person name="Garbelotto M."/>
            <person name="Gijzen M."/>
            <person name="Gordon S.G."/>
            <person name="Govers F."/>
            <person name="Grunwald N.J."/>
            <person name="Huang W."/>
            <person name="Ivors K.L."/>
            <person name="Jones R.W."/>
            <person name="Kamoun S."/>
            <person name="Krampis K."/>
            <person name="Lamour K.H."/>
            <person name="Lee M.K."/>
            <person name="McDonald W.H."/>
            <person name="Medina M."/>
            <person name="Meijer H.J."/>
            <person name="Nordberg E.K."/>
            <person name="Maclean D.J."/>
            <person name="Ospina-Giraldo M.D."/>
            <person name="Morris P.F."/>
            <person name="Phuntumart V."/>
            <person name="Putnam N.H."/>
            <person name="Rash S."/>
            <person name="Rose J.K."/>
            <person name="Sakihama Y."/>
            <person name="Salamov A.A."/>
            <person name="Savidor A."/>
            <person name="Scheuring C.F."/>
            <person name="Smith B.M."/>
            <person name="Sobral B.W."/>
            <person name="Terry A."/>
            <person name="Torto-Alalibo T.A."/>
            <person name="Win J."/>
            <person name="Xu Z."/>
            <person name="Zhang H."/>
            <person name="Grigoriev I.V."/>
            <person name="Rokhsar D.S."/>
            <person name="Boore J.L."/>
        </authorList>
    </citation>
    <scope>NUCLEOTIDE SEQUENCE [LARGE SCALE GENOMIC DNA]</scope>
    <source>
        <strain evidence="2 3">P6497</strain>
    </source>
</reference>
<sequence>MARAEDRASDDDGSDSASDSSSGYDSASSDRSSSGSSSDGSESGEEDDDVDETDEAAAKKQRVRADMDEMRRMMADMDAVKARLQLRFAAERQARQDRLAREDREREVQEEARRRAEEEALARHVEAGVQTDDCGKSQQQSQLAQHGAAPVSDHAAAAVDNRSLHAIDGGAGFADAAAPNKAKPAGLSLYDLVKASGFGPSRKARSSVRQEDPQAGLSPSHASIEPELDATHQQQEQFHEESSGPGVKQDWDDTNSQLSHDQEDSVVGGHTGRTSNASRHDVASVGSMRSHLAQSKGERSLRPPHKFDENSSSVSNSFVLSGAGHQTSVLSDLTQRRDHRFNAAALLSASKPAPHSSTSTDGHSDKTDEQREMEAIRCLLFGHR</sequence>
<feature type="region of interest" description="Disordered" evidence="1">
    <location>
        <begin position="93"/>
        <end position="156"/>
    </location>
</feature>
<protein>
    <submittedName>
        <fullName evidence="2">Uncharacterized protein</fullName>
    </submittedName>
</protein>
<feature type="region of interest" description="Disordered" evidence="1">
    <location>
        <begin position="341"/>
        <end position="373"/>
    </location>
</feature>
<feature type="compositionally biased region" description="Low complexity" evidence="1">
    <location>
        <begin position="15"/>
        <end position="41"/>
    </location>
</feature>
<dbReference type="RefSeq" id="XP_009518984.1">
    <property type="nucleotide sequence ID" value="XM_009520689.1"/>
</dbReference>
<dbReference type="KEGG" id="psoj:PHYSODRAFT_295998"/>
<dbReference type="GeneID" id="20641325"/>
<accession>G4YV26</accession>
<evidence type="ECO:0000313" key="2">
    <source>
        <dbReference type="EMBL" id="EGZ23696.1"/>
    </source>
</evidence>
<evidence type="ECO:0000256" key="1">
    <source>
        <dbReference type="SAM" id="MobiDB-lite"/>
    </source>
</evidence>
<feature type="compositionally biased region" description="Basic and acidic residues" evidence="1">
    <location>
        <begin position="362"/>
        <end position="373"/>
    </location>
</feature>
<organism evidence="2 3">
    <name type="scientific">Phytophthora sojae (strain P6497)</name>
    <name type="common">Soybean stem and root rot agent</name>
    <name type="synonym">Phytophthora megasperma f. sp. glycines</name>
    <dbReference type="NCBI Taxonomy" id="1094619"/>
    <lineage>
        <taxon>Eukaryota</taxon>
        <taxon>Sar</taxon>
        <taxon>Stramenopiles</taxon>
        <taxon>Oomycota</taxon>
        <taxon>Peronosporomycetes</taxon>
        <taxon>Peronosporales</taxon>
        <taxon>Peronosporaceae</taxon>
        <taxon>Phytophthora</taxon>
    </lineage>
</organism>
<dbReference type="InParanoid" id="G4YV26"/>
<dbReference type="AlphaFoldDB" id="G4YV26"/>
<keyword evidence="3" id="KW-1185">Reference proteome</keyword>
<gene>
    <name evidence="2" type="ORF">PHYSODRAFT_295998</name>
</gene>
<feature type="compositionally biased region" description="Basic and acidic residues" evidence="1">
    <location>
        <begin position="296"/>
        <end position="309"/>
    </location>
</feature>
<feature type="compositionally biased region" description="Basic and acidic residues" evidence="1">
    <location>
        <begin position="93"/>
        <end position="126"/>
    </location>
</feature>
<evidence type="ECO:0000313" key="3">
    <source>
        <dbReference type="Proteomes" id="UP000002640"/>
    </source>
</evidence>
<name>G4YV26_PHYSP</name>
<dbReference type="SMR" id="G4YV26"/>